<feature type="transmembrane region" description="Helical" evidence="5">
    <location>
        <begin position="34"/>
        <end position="54"/>
    </location>
</feature>
<evidence type="ECO:0000313" key="7">
    <source>
        <dbReference type="EMBL" id="MCL1143241.1"/>
    </source>
</evidence>
<dbReference type="PANTHER" id="PTHR37422:SF13">
    <property type="entry name" value="LIPOPOLYSACCHARIDE BIOSYNTHESIS PROTEIN PA4999-RELATED"/>
    <property type="match status" value="1"/>
</dbReference>
<evidence type="ECO:0000256" key="4">
    <source>
        <dbReference type="ARBA" id="ARBA00023136"/>
    </source>
</evidence>
<evidence type="ECO:0000313" key="8">
    <source>
        <dbReference type="Proteomes" id="UP001139333"/>
    </source>
</evidence>
<dbReference type="GO" id="GO:0016874">
    <property type="term" value="F:ligase activity"/>
    <property type="evidence" value="ECO:0007669"/>
    <property type="project" value="UniProtKB-KW"/>
</dbReference>
<dbReference type="GO" id="GO:0016020">
    <property type="term" value="C:membrane"/>
    <property type="evidence" value="ECO:0007669"/>
    <property type="project" value="UniProtKB-SubCell"/>
</dbReference>
<feature type="transmembrane region" description="Helical" evidence="5">
    <location>
        <begin position="223"/>
        <end position="240"/>
    </location>
</feature>
<reference evidence="7" key="1">
    <citation type="submission" date="2022-01" db="EMBL/GenBank/DDBJ databases">
        <title>Whole genome-based taxonomy of the Shewanellaceae.</title>
        <authorList>
            <person name="Martin-Rodriguez A.J."/>
        </authorList>
    </citation>
    <scope>NUCLEOTIDE SEQUENCE</scope>
    <source>
        <strain evidence="7">DSM 16422</strain>
    </source>
</reference>
<name>A0A9X1ZVQ0_9GAMM</name>
<keyword evidence="4 5" id="KW-0472">Membrane</keyword>
<dbReference type="InterPro" id="IPR007016">
    <property type="entry name" value="O-antigen_ligase-rel_domated"/>
</dbReference>
<dbReference type="InterPro" id="IPR051533">
    <property type="entry name" value="WaaL-like"/>
</dbReference>
<feature type="transmembrane region" description="Helical" evidence="5">
    <location>
        <begin position="246"/>
        <end position="263"/>
    </location>
</feature>
<feature type="transmembrane region" description="Helical" evidence="5">
    <location>
        <begin position="175"/>
        <end position="195"/>
    </location>
</feature>
<accession>A0A9X1ZVQ0</accession>
<dbReference type="Pfam" id="PF04932">
    <property type="entry name" value="Wzy_C"/>
    <property type="match status" value="1"/>
</dbReference>
<dbReference type="PANTHER" id="PTHR37422">
    <property type="entry name" value="TEICHURONIC ACID BIOSYNTHESIS PROTEIN TUAE"/>
    <property type="match status" value="1"/>
</dbReference>
<feature type="transmembrane region" description="Helical" evidence="5">
    <location>
        <begin position="12"/>
        <end position="28"/>
    </location>
</feature>
<organism evidence="7 8">
    <name type="scientific">Shewanella gaetbuli</name>
    <dbReference type="NCBI Taxonomy" id="220752"/>
    <lineage>
        <taxon>Bacteria</taxon>
        <taxon>Pseudomonadati</taxon>
        <taxon>Pseudomonadota</taxon>
        <taxon>Gammaproteobacteria</taxon>
        <taxon>Alteromonadales</taxon>
        <taxon>Shewanellaceae</taxon>
        <taxon>Shewanella</taxon>
    </lineage>
</organism>
<dbReference type="AlphaFoldDB" id="A0A9X1ZVQ0"/>
<evidence type="ECO:0000259" key="6">
    <source>
        <dbReference type="Pfam" id="PF04932"/>
    </source>
</evidence>
<feature type="transmembrane region" description="Helical" evidence="5">
    <location>
        <begin position="392"/>
        <end position="413"/>
    </location>
</feature>
<feature type="transmembrane region" description="Helical" evidence="5">
    <location>
        <begin position="419"/>
        <end position="439"/>
    </location>
</feature>
<feature type="transmembrane region" description="Helical" evidence="5">
    <location>
        <begin position="131"/>
        <end position="155"/>
    </location>
</feature>
<feature type="domain" description="O-antigen ligase-related" evidence="6">
    <location>
        <begin position="228"/>
        <end position="369"/>
    </location>
</feature>
<dbReference type="EMBL" id="JAKIKP010000007">
    <property type="protein sequence ID" value="MCL1143241.1"/>
    <property type="molecule type" value="Genomic_DNA"/>
</dbReference>
<feature type="transmembrane region" description="Helical" evidence="5">
    <location>
        <begin position="270"/>
        <end position="291"/>
    </location>
</feature>
<comment type="caution">
    <text evidence="7">The sequence shown here is derived from an EMBL/GenBank/DDBJ whole genome shotgun (WGS) entry which is preliminary data.</text>
</comment>
<evidence type="ECO:0000256" key="1">
    <source>
        <dbReference type="ARBA" id="ARBA00004141"/>
    </source>
</evidence>
<dbReference type="RefSeq" id="WP_248995918.1">
    <property type="nucleotide sequence ID" value="NZ_JAKIKP010000007.1"/>
</dbReference>
<dbReference type="Proteomes" id="UP001139333">
    <property type="component" value="Unassembled WGS sequence"/>
</dbReference>
<keyword evidence="3 5" id="KW-1133">Transmembrane helix</keyword>
<evidence type="ECO:0000256" key="3">
    <source>
        <dbReference type="ARBA" id="ARBA00022989"/>
    </source>
</evidence>
<feature type="transmembrane region" description="Helical" evidence="5">
    <location>
        <begin position="355"/>
        <end position="380"/>
    </location>
</feature>
<gene>
    <name evidence="7" type="ORF">L2672_11105</name>
</gene>
<keyword evidence="7" id="KW-0436">Ligase</keyword>
<evidence type="ECO:0000256" key="2">
    <source>
        <dbReference type="ARBA" id="ARBA00022692"/>
    </source>
</evidence>
<feature type="transmembrane region" description="Helical" evidence="5">
    <location>
        <begin position="106"/>
        <end position="124"/>
    </location>
</feature>
<comment type="subcellular location">
    <subcellularLocation>
        <location evidence="1">Membrane</location>
        <topology evidence="1">Multi-pass membrane protein</topology>
    </subcellularLocation>
</comment>
<proteinExistence type="predicted"/>
<evidence type="ECO:0000256" key="5">
    <source>
        <dbReference type="SAM" id="Phobius"/>
    </source>
</evidence>
<protein>
    <submittedName>
        <fullName evidence="7">O-antigen ligase family protein</fullName>
    </submittedName>
</protein>
<keyword evidence="8" id="KW-1185">Reference proteome</keyword>
<sequence>MGHNVVRSQRLNHIVVVLLCSILIWAPIPLGSNRIWALSLLELMIFSLGILHLVNCYRYNSLLVTYRWQKQIVLPYLLLIGYLCLQMLEWVPAIATVDSYQTSQQILKSVAYLVFAVLISEYCQSERHLRWLLVAIIISGCLQASYGTILNLLALEASPIFGYADGDRARGSFVYQNHFANYLGLCLCIAFGWLVSELKTHKSEFDISKLLVSALSTLFSRKLILRLSIIIMVIGLILSRSRMGNAGFFTALGVMSILALVIYRRPPTYLKPLVISIFILDLIIVGSIFGVEKVKQRIADTSFAAETRDQVVIDSIPIIKEHLLTGTGGGSFYAIFQNYQPQFYSGFYDHAHNEYIQFLVEYGVIITVLLGFWLIYALWLACRTMYLRNNKFYKGIAYGCAMAILFMLIHISVDFNLQAPANTLLFITILTLCWQVRYLPTTKITN</sequence>
<keyword evidence="2 5" id="KW-0812">Transmembrane</keyword>
<feature type="transmembrane region" description="Helical" evidence="5">
    <location>
        <begin position="74"/>
        <end position="94"/>
    </location>
</feature>